<reference evidence="3 4" key="1">
    <citation type="submission" date="2024-04" db="EMBL/GenBank/DDBJ databases">
        <authorList>
            <consortium name="Genoscope - CEA"/>
            <person name="William W."/>
        </authorList>
    </citation>
    <scope>NUCLEOTIDE SEQUENCE [LARGE SCALE GENOMIC DNA]</scope>
</reference>
<evidence type="ECO:0000256" key="2">
    <source>
        <dbReference type="SAM" id="SignalP"/>
    </source>
</evidence>
<evidence type="ECO:0000256" key="1">
    <source>
        <dbReference type="SAM" id="MobiDB-lite"/>
    </source>
</evidence>
<organism evidence="3 4">
    <name type="scientific">Lymnaea stagnalis</name>
    <name type="common">Great pond snail</name>
    <name type="synonym">Helix stagnalis</name>
    <dbReference type="NCBI Taxonomy" id="6523"/>
    <lineage>
        <taxon>Eukaryota</taxon>
        <taxon>Metazoa</taxon>
        <taxon>Spiralia</taxon>
        <taxon>Lophotrochozoa</taxon>
        <taxon>Mollusca</taxon>
        <taxon>Gastropoda</taxon>
        <taxon>Heterobranchia</taxon>
        <taxon>Euthyneura</taxon>
        <taxon>Panpulmonata</taxon>
        <taxon>Hygrophila</taxon>
        <taxon>Lymnaeoidea</taxon>
        <taxon>Lymnaeidae</taxon>
        <taxon>Lymnaea</taxon>
    </lineage>
</organism>
<name>A0AAV2IDC3_LYMST</name>
<sequence>MKNMHVIFVFLLLVPTLILSELKDRSRLVHYEKPIPMFQDTDANLYDILQPEKLTTSFDVLQPKPGDSDMTRISFDDPIGNDGSGDDAAGTWLDENDSDENDSDENDSDENDSDENGYLDLKQHLDTDRDGRIRVMEPIGFFNLFFTNPGT</sequence>
<evidence type="ECO:0000313" key="4">
    <source>
        <dbReference type="Proteomes" id="UP001497497"/>
    </source>
</evidence>
<accession>A0AAV2IDC3</accession>
<gene>
    <name evidence="3" type="ORF">GSLYS_00017029001</name>
</gene>
<protein>
    <recommendedName>
        <fullName evidence="5">EF-hand domain-containing protein</fullName>
    </recommendedName>
</protein>
<dbReference type="EMBL" id="CAXITT010000552">
    <property type="protein sequence ID" value="CAL1543495.1"/>
    <property type="molecule type" value="Genomic_DNA"/>
</dbReference>
<feature type="compositionally biased region" description="Acidic residues" evidence="1">
    <location>
        <begin position="94"/>
        <end position="117"/>
    </location>
</feature>
<dbReference type="AlphaFoldDB" id="A0AAV2IDC3"/>
<feature type="chain" id="PRO_5043965606" description="EF-hand domain-containing protein" evidence="2">
    <location>
        <begin position="21"/>
        <end position="151"/>
    </location>
</feature>
<keyword evidence="2" id="KW-0732">Signal</keyword>
<dbReference type="Proteomes" id="UP001497497">
    <property type="component" value="Unassembled WGS sequence"/>
</dbReference>
<evidence type="ECO:0000313" key="3">
    <source>
        <dbReference type="EMBL" id="CAL1543495.1"/>
    </source>
</evidence>
<feature type="region of interest" description="Disordered" evidence="1">
    <location>
        <begin position="57"/>
        <end position="119"/>
    </location>
</feature>
<evidence type="ECO:0008006" key="5">
    <source>
        <dbReference type="Google" id="ProtNLM"/>
    </source>
</evidence>
<keyword evidence="4" id="KW-1185">Reference proteome</keyword>
<feature type="signal peptide" evidence="2">
    <location>
        <begin position="1"/>
        <end position="20"/>
    </location>
</feature>
<comment type="caution">
    <text evidence="3">The sequence shown here is derived from an EMBL/GenBank/DDBJ whole genome shotgun (WGS) entry which is preliminary data.</text>
</comment>
<proteinExistence type="predicted"/>